<gene>
    <name evidence="1" type="ORF">RUMTOR_02720</name>
</gene>
<name>A5KR28_9FIRM</name>
<reference evidence="1 2" key="1">
    <citation type="submission" date="2007-03" db="EMBL/GenBank/DDBJ databases">
        <authorList>
            <person name="Fulton L."/>
            <person name="Clifton S."/>
            <person name="Fulton B."/>
            <person name="Xu J."/>
            <person name="Minx P."/>
            <person name="Pepin K.H."/>
            <person name="Johnson M."/>
            <person name="Thiruvilangam P."/>
            <person name="Bhonagiri V."/>
            <person name="Nash W.E."/>
            <person name="Mardis E.R."/>
            <person name="Wilson R.K."/>
        </authorList>
    </citation>
    <scope>NUCLEOTIDE SEQUENCE [LARGE SCALE GENOMIC DNA]</scope>
    <source>
        <strain evidence="1 2">ATCC 27756</strain>
    </source>
</reference>
<dbReference type="PaxDb" id="411460-RUMTOR_02720"/>
<dbReference type="EMBL" id="AAVP02000022">
    <property type="protein sequence ID" value="EDK23127.1"/>
    <property type="molecule type" value="Genomic_DNA"/>
</dbReference>
<dbReference type="Proteomes" id="UP000003577">
    <property type="component" value="Unassembled WGS sequence"/>
</dbReference>
<comment type="caution">
    <text evidence="1">The sequence shown here is derived from an EMBL/GenBank/DDBJ whole genome shotgun (WGS) entry which is preliminary data.</text>
</comment>
<dbReference type="HOGENOM" id="CLU_3375740_0_0_9"/>
<accession>A5KR28</accession>
<reference evidence="1 2" key="2">
    <citation type="submission" date="2007-04" db="EMBL/GenBank/DDBJ databases">
        <title>Draft genome sequence of Ruminococcus torques (ATCC 27756).</title>
        <authorList>
            <person name="Sudarsanam P."/>
            <person name="Ley R."/>
            <person name="Guruge J."/>
            <person name="Turnbaugh P.J."/>
            <person name="Mahowald M."/>
            <person name="Liep D."/>
            <person name="Gordon J."/>
        </authorList>
    </citation>
    <scope>NUCLEOTIDE SEQUENCE [LARGE SCALE GENOMIC DNA]</scope>
    <source>
        <strain evidence="1 2">ATCC 27756</strain>
    </source>
</reference>
<proteinExistence type="predicted"/>
<dbReference type="AlphaFoldDB" id="A5KR28"/>
<organism evidence="1 2">
    <name type="scientific">[Ruminococcus] torques ATCC 27756</name>
    <dbReference type="NCBI Taxonomy" id="411460"/>
    <lineage>
        <taxon>Bacteria</taxon>
        <taxon>Bacillati</taxon>
        <taxon>Bacillota</taxon>
        <taxon>Clostridia</taxon>
        <taxon>Lachnospirales</taxon>
        <taxon>Lachnospiraceae</taxon>
        <taxon>Mediterraneibacter</taxon>
    </lineage>
</organism>
<protein>
    <submittedName>
        <fullName evidence="1">Uncharacterized protein</fullName>
    </submittedName>
</protein>
<evidence type="ECO:0000313" key="2">
    <source>
        <dbReference type="Proteomes" id="UP000003577"/>
    </source>
</evidence>
<sequence length="34" mass="3871">MGTLFLNERITQEADTEIITIERKETDESVGTDD</sequence>
<evidence type="ECO:0000313" key="1">
    <source>
        <dbReference type="EMBL" id="EDK23127.1"/>
    </source>
</evidence>